<proteinExistence type="predicted"/>
<dbReference type="InterPro" id="IPR056071">
    <property type="entry name" value="DUF7654"/>
</dbReference>
<feature type="compositionally biased region" description="Polar residues" evidence="1">
    <location>
        <begin position="662"/>
        <end position="673"/>
    </location>
</feature>
<feature type="domain" description="DUF7654" evidence="3">
    <location>
        <begin position="515"/>
        <end position="656"/>
    </location>
</feature>
<dbReference type="RefSeq" id="WP_010738178.1">
    <property type="nucleotide sequence ID" value="NZ_CABEEP010000001.1"/>
</dbReference>
<evidence type="ECO:0000313" key="5">
    <source>
        <dbReference type="EMBL" id="VTQ61852.1"/>
    </source>
</evidence>
<dbReference type="Pfam" id="PF24677">
    <property type="entry name" value="DUF7657"/>
    <property type="match status" value="1"/>
</dbReference>
<feature type="domain" description="DUF7657" evidence="4">
    <location>
        <begin position="28"/>
        <end position="427"/>
    </location>
</feature>
<feature type="transmembrane region" description="Helical" evidence="2">
    <location>
        <begin position="436"/>
        <end position="454"/>
    </location>
</feature>
<dbReference type="Pfam" id="PF24672">
    <property type="entry name" value="DUF7654"/>
    <property type="match status" value="1"/>
</dbReference>
<feature type="transmembrane region" description="Helical" evidence="2">
    <location>
        <begin position="245"/>
        <end position="262"/>
    </location>
</feature>
<gene>
    <name evidence="5" type="ORF">NCTC12204_00887</name>
</gene>
<keyword evidence="2" id="KW-1133">Transmembrane helix</keyword>
<feature type="transmembrane region" description="Helical" evidence="2">
    <location>
        <begin position="196"/>
        <end position="212"/>
    </location>
</feature>
<feature type="transmembrane region" description="Helical" evidence="2">
    <location>
        <begin position="407"/>
        <end position="429"/>
    </location>
</feature>
<dbReference type="AlphaFoldDB" id="A0A7Z9AT53"/>
<feature type="transmembrane region" description="Helical" evidence="2">
    <location>
        <begin position="269"/>
        <end position="291"/>
    </location>
</feature>
<evidence type="ECO:0000313" key="6">
    <source>
        <dbReference type="Proteomes" id="UP000352698"/>
    </source>
</evidence>
<evidence type="ECO:0000256" key="2">
    <source>
        <dbReference type="SAM" id="Phobius"/>
    </source>
</evidence>
<feature type="transmembrane region" description="Helical" evidence="2">
    <location>
        <begin position="466"/>
        <end position="484"/>
    </location>
</feature>
<keyword evidence="2" id="KW-0472">Membrane</keyword>
<keyword evidence="2" id="KW-0812">Transmembrane</keyword>
<accession>A0A7Z9AT53</accession>
<feature type="transmembrane region" description="Helical" evidence="2">
    <location>
        <begin position="375"/>
        <end position="395"/>
    </location>
</feature>
<comment type="caution">
    <text evidence="5">The sequence shown here is derived from an EMBL/GenBank/DDBJ whole genome shotgun (WGS) entry which is preliminary data.</text>
</comment>
<evidence type="ECO:0000259" key="3">
    <source>
        <dbReference type="Pfam" id="PF24672"/>
    </source>
</evidence>
<feature type="transmembrane region" description="Helical" evidence="2">
    <location>
        <begin position="171"/>
        <end position="190"/>
    </location>
</feature>
<evidence type="ECO:0000259" key="4">
    <source>
        <dbReference type="Pfam" id="PF24677"/>
    </source>
</evidence>
<organism evidence="5 6">
    <name type="scientific">Enterococcus hirae</name>
    <dbReference type="NCBI Taxonomy" id="1354"/>
    <lineage>
        <taxon>Bacteria</taxon>
        <taxon>Bacillati</taxon>
        <taxon>Bacillota</taxon>
        <taxon>Bacilli</taxon>
        <taxon>Lactobacillales</taxon>
        <taxon>Enterococcaceae</taxon>
        <taxon>Enterococcus</taxon>
    </lineage>
</organism>
<feature type="transmembrane region" description="Helical" evidence="2">
    <location>
        <begin position="144"/>
        <end position="164"/>
    </location>
</feature>
<reference evidence="5 6" key="1">
    <citation type="submission" date="2019-05" db="EMBL/GenBank/DDBJ databases">
        <authorList>
            <consortium name="Pathogen Informatics"/>
        </authorList>
    </citation>
    <scope>NUCLEOTIDE SEQUENCE [LARGE SCALE GENOMIC DNA]</scope>
    <source>
        <strain evidence="5 6">NCTC12204</strain>
    </source>
</reference>
<dbReference type="Proteomes" id="UP000352698">
    <property type="component" value="Unassembled WGS sequence"/>
</dbReference>
<name>A0A7Z9AT53_ENTHR</name>
<evidence type="ECO:0000256" key="1">
    <source>
        <dbReference type="SAM" id="MobiDB-lite"/>
    </source>
</evidence>
<feature type="transmembrane region" description="Helical" evidence="2">
    <location>
        <begin position="219"/>
        <end position="239"/>
    </location>
</feature>
<feature type="transmembrane region" description="Helical" evidence="2">
    <location>
        <begin position="345"/>
        <end position="363"/>
    </location>
</feature>
<protein>
    <submittedName>
        <fullName evidence="5">YkoY family integral membrane protein</fullName>
    </submittedName>
</protein>
<dbReference type="InterPro" id="IPR056074">
    <property type="entry name" value="DUF7657"/>
</dbReference>
<sequence length="683" mass="79250">MEKQTRRAQRTAVKPERTDHSVLDVFLKLRYLIGLLVIVVIVTFNLNGSSLGVWDKYVSQRDDGKKTDVIFGQNREVRSDEWLVQTPFYLSQAENDYPLVNPDYSLNGQNMIIAYNSPVKDITVIGKPFNWGFFFLGRDRGLSFYWAMKLVVMVLLGYEVLMILTKRKKALSLVGAFALTFSPAVQWWFMQHVGDLIFFTLGLMVAFYHYFYQHQKKWVRAMMMSLIVILGLGFILVIYPAHQVMLAYLLVFYFVGLLLYYGKRITWDWFDAVLIIGAILFIGGVLIHFWLTSKDALLASLNTLYPGKRVSTGGKWHLGEFFYFLTNWKISFKDINFSNNSEVALFYHFFPTVFLASPFVLFGKKNSEQKLFGRILMLFCLFSIYWITLGLPKWLAELTLLSYVPPFRAILTFSFAACLLTIWFIAYIWQEDVIPTWYKFFLLLANAGIFTYALVNSKMTKYFTEFEITMIVIVGTLILAFILFRRCRLFYLSFIALIVASGFFVNPVVEGTGAIFEKTLAKEIKAIDQADPQQVWLTEDELYNFTPTLGVKAFNSVRFYPDMKAWAKIDPDKKYEKYYNRYAHTRAFIAKEKTSFVLDRPDMFSVTLNFKDAEKLGIKYVVSKRPLTDYNQLYQAQFTQLYGPDKDGYMIFEVTYPENDPSTANNAVNNTDNQVDEWSYTGG</sequence>
<feature type="transmembrane region" description="Helical" evidence="2">
    <location>
        <begin position="29"/>
        <end position="46"/>
    </location>
</feature>
<feature type="region of interest" description="Disordered" evidence="1">
    <location>
        <begin position="662"/>
        <end position="683"/>
    </location>
</feature>
<feature type="transmembrane region" description="Helical" evidence="2">
    <location>
        <begin position="489"/>
        <end position="509"/>
    </location>
</feature>
<dbReference type="EMBL" id="CABEEP010000001">
    <property type="protein sequence ID" value="VTQ61852.1"/>
    <property type="molecule type" value="Genomic_DNA"/>
</dbReference>